<sequence length="103" mass="12142">MEKKTSNTFFVLLVFFEISEKTDFWSPFIGESVAKLIFTFAPHSFFSTDGKKVSVVIMYKFILQQENLSWIFSSIKASSKWKRKKWFELGEMGMCILFLDDKK</sequence>
<dbReference type="AlphaFoldDB" id="A0AB36S5Y9"/>
<evidence type="ECO:0000313" key="1">
    <source>
        <dbReference type="EMBL" id="PEH44058.1"/>
    </source>
</evidence>
<dbReference type="Proteomes" id="UP000220669">
    <property type="component" value="Unassembled WGS sequence"/>
</dbReference>
<proteinExistence type="predicted"/>
<name>A0AB36S5Y9_9ENTE</name>
<protein>
    <submittedName>
        <fullName evidence="1">Uncharacterized protein</fullName>
    </submittedName>
</protein>
<accession>A0AB36S5Y9</accession>
<organism evidence="1 2">
    <name type="scientific">Enterococcus durans</name>
    <dbReference type="NCBI Taxonomy" id="53345"/>
    <lineage>
        <taxon>Bacteria</taxon>
        <taxon>Bacillati</taxon>
        <taxon>Bacillota</taxon>
        <taxon>Bacilli</taxon>
        <taxon>Lactobacillales</taxon>
        <taxon>Enterococcaceae</taxon>
        <taxon>Enterococcus</taxon>
    </lineage>
</organism>
<dbReference type="RefSeq" id="WP_025479894.1">
    <property type="nucleotide sequence ID" value="NZ_WWRC01000013.1"/>
</dbReference>
<gene>
    <name evidence="1" type="ORF">CRM96_03080</name>
</gene>
<reference evidence="1 2" key="1">
    <citation type="submission" date="2017-09" db="EMBL/GenBank/DDBJ databases">
        <title>FDA dAtabase for Regulatory Grade micrObial Sequences (FDA-ARGOS): Supporting development and validation of Infectious Disease Dx tests.</title>
        <authorList>
            <person name="Minogue T."/>
            <person name="Wolcott M."/>
            <person name="Wasieloski L."/>
            <person name="Aguilar W."/>
            <person name="Moore D."/>
            <person name="Tallon L.J."/>
            <person name="Sadzewicz L."/>
            <person name="Ott S."/>
            <person name="Zhao X."/>
            <person name="Nagaraj S."/>
            <person name="Vavikolanu K."/>
            <person name="Aluvathingal J."/>
            <person name="Nadendla S."/>
            <person name="Sichtig H."/>
        </authorList>
    </citation>
    <scope>NUCLEOTIDE SEQUENCE [LARGE SCALE GENOMIC DNA]</scope>
    <source>
        <strain evidence="1 2">FDAARGOS_396</strain>
    </source>
</reference>
<evidence type="ECO:0000313" key="2">
    <source>
        <dbReference type="Proteomes" id="UP000220669"/>
    </source>
</evidence>
<comment type="caution">
    <text evidence="1">The sequence shown here is derived from an EMBL/GenBank/DDBJ whole genome shotgun (WGS) entry which is preliminary data.</text>
</comment>
<dbReference type="EMBL" id="PDEB01000004">
    <property type="protein sequence ID" value="PEH44058.1"/>
    <property type="molecule type" value="Genomic_DNA"/>
</dbReference>